<reference evidence="6 7" key="1">
    <citation type="submission" date="2019-10" db="EMBL/GenBank/DDBJ databases">
        <title>New species of Slilvanegrellaceae.</title>
        <authorList>
            <person name="Pitt A."/>
            <person name="Hahn M.W."/>
        </authorList>
    </citation>
    <scope>NUCLEOTIDE SEQUENCE [LARGE SCALE GENOMIC DNA]</scope>
    <source>
        <strain evidence="6 7">SP-Ram-0.45-NSY-1</strain>
    </source>
</reference>
<dbReference type="Pfam" id="PF00072">
    <property type="entry name" value="Response_reg"/>
    <property type="match status" value="1"/>
</dbReference>
<dbReference type="PANTHER" id="PTHR44943:SF8">
    <property type="entry name" value="TPR REPEAT-CONTAINING PROTEIN MJ0263"/>
    <property type="match status" value="1"/>
</dbReference>
<dbReference type="OrthoDB" id="5469194at2"/>
<name>A0A6N6VRS5_9BACT</name>
<evidence type="ECO:0000256" key="4">
    <source>
        <dbReference type="PROSITE-ProRule" id="PRU00339"/>
    </source>
</evidence>
<dbReference type="SUPFAM" id="SSF52172">
    <property type="entry name" value="CheY-like"/>
    <property type="match status" value="1"/>
</dbReference>
<feature type="repeat" description="TPR" evidence="4">
    <location>
        <begin position="356"/>
        <end position="389"/>
    </location>
</feature>
<dbReference type="InterPro" id="IPR051685">
    <property type="entry name" value="Ycf3/AcsC/BcsC/TPR_MFPF"/>
</dbReference>
<dbReference type="RefSeq" id="WP_153420785.1">
    <property type="nucleotide sequence ID" value="NZ_WFLM01000004.1"/>
</dbReference>
<proteinExistence type="predicted"/>
<dbReference type="InterPro" id="IPR019734">
    <property type="entry name" value="TPR_rpt"/>
</dbReference>
<evidence type="ECO:0000256" key="3">
    <source>
        <dbReference type="PROSITE-ProRule" id="PRU00169"/>
    </source>
</evidence>
<keyword evidence="7" id="KW-1185">Reference proteome</keyword>
<evidence type="ECO:0000313" key="7">
    <source>
        <dbReference type="Proteomes" id="UP000437748"/>
    </source>
</evidence>
<dbReference type="Pfam" id="PF01535">
    <property type="entry name" value="PPR"/>
    <property type="match status" value="1"/>
</dbReference>
<dbReference type="Gene3D" id="3.40.50.2300">
    <property type="match status" value="1"/>
</dbReference>
<sequence>MEPIKETISEKKTVILLVESEPNARNYLSTAIKSSENFEVLNSGSIRDTMEILKENYEKIDFILFNWNSIEIPGSTFSQNIRKIFNYDHIELIAISHNLTPDDTFLIAELDIHYTLPKVINRADLIKKLEEVRKDYHFTKPELQKINELKHFINIENLEKCEEIVKDEKVLYKIKNNHKFLYLKGELLILRRHYEEAIQFFNSMLKDKSKLNTFETLKTMNTLGKAYCLAGKNKEALMIFEKLEAKSPKNLNHKVMVGEALLGLDKTYEAETKFHEVLEKNKKDKSALTGLIKSKSISGNYEEAKLFYHQIEGDFESKSLASYFNNRGVVLVKSDKFDEAISFYKNALYFFKKYKDHINFNLGMAYYRSNRIEEAVDYFQEVLKSDEFESFSDKTLLKLLKEEGADKFIEKFKKSTTQIP</sequence>
<dbReference type="SMART" id="SM00028">
    <property type="entry name" value="TPR"/>
    <property type="match status" value="5"/>
</dbReference>
<accession>A0A6N6VRS5</accession>
<comment type="caution">
    <text evidence="6">The sequence shown here is derived from an EMBL/GenBank/DDBJ whole genome shotgun (WGS) entry which is preliminary data.</text>
</comment>
<comment type="caution">
    <text evidence="3">Lacks conserved residue(s) required for the propagation of feature annotation.</text>
</comment>
<keyword evidence="2 4" id="KW-0802">TPR repeat</keyword>
<protein>
    <submittedName>
        <fullName evidence="6">Tetratricopeptide repeat protein</fullName>
    </submittedName>
</protein>
<feature type="domain" description="Response regulatory" evidence="5">
    <location>
        <begin position="14"/>
        <end position="133"/>
    </location>
</feature>
<dbReference type="EMBL" id="WFLM01000004">
    <property type="protein sequence ID" value="KAB8037708.1"/>
    <property type="molecule type" value="Genomic_DNA"/>
</dbReference>
<evidence type="ECO:0000259" key="5">
    <source>
        <dbReference type="PROSITE" id="PS50110"/>
    </source>
</evidence>
<organism evidence="6 7">
    <name type="scientific">Silvanigrella paludirubra</name>
    <dbReference type="NCBI Taxonomy" id="2499159"/>
    <lineage>
        <taxon>Bacteria</taxon>
        <taxon>Pseudomonadati</taxon>
        <taxon>Bdellovibrionota</taxon>
        <taxon>Oligoflexia</taxon>
        <taxon>Silvanigrellales</taxon>
        <taxon>Silvanigrellaceae</taxon>
        <taxon>Silvanigrella</taxon>
    </lineage>
</organism>
<dbReference type="PANTHER" id="PTHR44943">
    <property type="entry name" value="CELLULOSE SYNTHASE OPERON PROTEIN C"/>
    <property type="match status" value="1"/>
</dbReference>
<dbReference type="InterPro" id="IPR011006">
    <property type="entry name" value="CheY-like_superfamily"/>
</dbReference>
<dbReference type="SUPFAM" id="SSF48452">
    <property type="entry name" value="TPR-like"/>
    <property type="match status" value="1"/>
</dbReference>
<dbReference type="GO" id="GO:0000160">
    <property type="term" value="P:phosphorelay signal transduction system"/>
    <property type="evidence" value="ECO:0007669"/>
    <property type="project" value="InterPro"/>
</dbReference>
<dbReference type="PROSITE" id="PS50005">
    <property type="entry name" value="TPR"/>
    <property type="match status" value="1"/>
</dbReference>
<gene>
    <name evidence="6" type="ORF">GCL60_11080</name>
</gene>
<dbReference type="InterPro" id="IPR001789">
    <property type="entry name" value="Sig_transdc_resp-reg_receiver"/>
</dbReference>
<evidence type="ECO:0000256" key="2">
    <source>
        <dbReference type="ARBA" id="ARBA00022803"/>
    </source>
</evidence>
<dbReference type="InterPro" id="IPR002885">
    <property type="entry name" value="PPR_rpt"/>
</dbReference>
<dbReference type="InterPro" id="IPR011990">
    <property type="entry name" value="TPR-like_helical_dom_sf"/>
</dbReference>
<dbReference type="Pfam" id="PF13424">
    <property type="entry name" value="TPR_12"/>
    <property type="match status" value="1"/>
</dbReference>
<dbReference type="Gene3D" id="1.25.40.10">
    <property type="entry name" value="Tetratricopeptide repeat domain"/>
    <property type="match status" value="2"/>
</dbReference>
<keyword evidence="1" id="KW-0677">Repeat</keyword>
<dbReference type="PROSITE" id="PS50110">
    <property type="entry name" value="RESPONSE_REGULATORY"/>
    <property type="match status" value="1"/>
</dbReference>
<dbReference type="AlphaFoldDB" id="A0A6N6VRS5"/>
<evidence type="ECO:0000256" key="1">
    <source>
        <dbReference type="ARBA" id="ARBA00022737"/>
    </source>
</evidence>
<evidence type="ECO:0000313" key="6">
    <source>
        <dbReference type="EMBL" id="KAB8037708.1"/>
    </source>
</evidence>
<dbReference type="Proteomes" id="UP000437748">
    <property type="component" value="Unassembled WGS sequence"/>
</dbReference>